<evidence type="ECO:0000256" key="2">
    <source>
        <dbReference type="SAM" id="SignalP"/>
    </source>
</evidence>
<keyword evidence="2" id="KW-0732">Signal</keyword>
<organism evidence="3 4">
    <name type="scientific">Rhodococcus gannanensis</name>
    <dbReference type="NCBI Taxonomy" id="1960308"/>
    <lineage>
        <taxon>Bacteria</taxon>
        <taxon>Bacillati</taxon>
        <taxon>Actinomycetota</taxon>
        <taxon>Actinomycetes</taxon>
        <taxon>Mycobacteriales</taxon>
        <taxon>Nocardiaceae</taxon>
        <taxon>Rhodococcus</taxon>
    </lineage>
</organism>
<protein>
    <submittedName>
        <fullName evidence="3">Uncharacterized protein</fullName>
    </submittedName>
</protein>
<accession>A0ABW4P932</accession>
<reference evidence="4" key="1">
    <citation type="journal article" date="2019" name="Int. J. Syst. Evol. Microbiol.">
        <title>The Global Catalogue of Microorganisms (GCM) 10K type strain sequencing project: providing services to taxonomists for standard genome sequencing and annotation.</title>
        <authorList>
            <consortium name="The Broad Institute Genomics Platform"/>
            <consortium name="The Broad Institute Genome Sequencing Center for Infectious Disease"/>
            <person name="Wu L."/>
            <person name="Ma J."/>
        </authorList>
    </citation>
    <scope>NUCLEOTIDE SEQUENCE [LARGE SCALE GENOMIC DNA]</scope>
    <source>
        <strain evidence="4">DT72</strain>
    </source>
</reference>
<feature type="region of interest" description="Disordered" evidence="1">
    <location>
        <begin position="90"/>
        <end position="116"/>
    </location>
</feature>
<feature type="chain" id="PRO_5046636772" evidence="2">
    <location>
        <begin position="26"/>
        <end position="219"/>
    </location>
</feature>
<proteinExistence type="predicted"/>
<name>A0ABW4P932_9NOCA</name>
<keyword evidence="4" id="KW-1185">Reference proteome</keyword>
<dbReference type="RefSeq" id="WP_378486665.1">
    <property type="nucleotide sequence ID" value="NZ_JBHUFB010000013.1"/>
</dbReference>
<dbReference type="Proteomes" id="UP001597286">
    <property type="component" value="Unassembled WGS sequence"/>
</dbReference>
<evidence type="ECO:0000313" key="3">
    <source>
        <dbReference type="EMBL" id="MFD1814182.1"/>
    </source>
</evidence>
<sequence length="219" mass="23371">MNALIAKTRLRVSAAFAVAAGTVLALSAQAPAGAQEVDNGQRTGPVQFWATDLGDCKAEFTIENQTNVTTYTIDWRIDDEEGRDIGVGFPVWRTGTPNMSSKSELPSWPDGGAGENTPENRTMVSDRAPVSATYVQDLKNINAEWNPPLPNPEADTHKVDYRIVLGPPGNNGQTETGTPEWLGDRQWHTVTVTGCNPPVTGGGSLESLDFGSLASLFGA</sequence>
<feature type="signal peptide" evidence="2">
    <location>
        <begin position="1"/>
        <end position="25"/>
    </location>
</feature>
<feature type="compositionally biased region" description="Polar residues" evidence="1">
    <location>
        <begin position="95"/>
        <end position="104"/>
    </location>
</feature>
<evidence type="ECO:0000256" key="1">
    <source>
        <dbReference type="SAM" id="MobiDB-lite"/>
    </source>
</evidence>
<comment type="caution">
    <text evidence="3">The sequence shown here is derived from an EMBL/GenBank/DDBJ whole genome shotgun (WGS) entry which is preliminary data.</text>
</comment>
<dbReference type="EMBL" id="JBHUFB010000013">
    <property type="protein sequence ID" value="MFD1814182.1"/>
    <property type="molecule type" value="Genomic_DNA"/>
</dbReference>
<gene>
    <name evidence="3" type="ORF">ACFSJG_18350</name>
</gene>
<evidence type="ECO:0000313" key="4">
    <source>
        <dbReference type="Proteomes" id="UP001597286"/>
    </source>
</evidence>